<dbReference type="PROSITE" id="PS00107">
    <property type="entry name" value="PROTEIN_KINASE_ATP"/>
    <property type="match status" value="1"/>
</dbReference>
<comment type="caution">
    <text evidence="22">The sequence shown here is derived from an EMBL/GenBank/DDBJ whole genome shotgun (WGS) entry which is preliminary data.</text>
</comment>
<evidence type="ECO:0000256" key="17">
    <source>
        <dbReference type="PROSITE-ProRule" id="PRU10141"/>
    </source>
</evidence>
<feature type="binding site" evidence="17">
    <location>
        <position position="654"/>
    </location>
    <ligand>
        <name>ATP</name>
        <dbReference type="ChEBI" id="CHEBI:30616"/>
    </ligand>
</feature>
<evidence type="ECO:0000256" key="8">
    <source>
        <dbReference type="ARBA" id="ARBA00022729"/>
    </source>
</evidence>
<dbReference type="InterPro" id="IPR001611">
    <property type="entry name" value="Leu-rich_rpt"/>
</dbReference>
<dbReference type="FunFam" id="3.80.10.10:FF:000363">
    <property type="entry name" value="Leucine-rich repeat family protein"/>
    <property type="match status" value="1"/>
</dbReference>
<dbReference type="InterPro" id="IPR000719">
    <property type="entry name" value="Prot_kinase_dom"/>
</dbReference>
<dbReference type="Gene3D" id="3.30.200.20">
    <property type="entry name" value="Phosphorylase Kinase, domain 1"/>
    <property type="match status" value="1"/>
</dbReference>
<dbReference type="InterPro" id="IPR011009">
    <property type="entry name" value="Kinase-like_dom_sf"/>
</dbReference>
<dbReference type="InterPro" id="IPR017441">
    <property type="entry name" value="Protein_kinase_ATP_BS"/>
</dbReference>
<dbReference type="InterPro" id="IPR008271">
    <property type="entry name" value="Ser/Thr_kinase_AS"/>
</dbReference>
<evidence type="ECO:0000256" key="19">
    <source>
        <dbReference type="SAM" id="Phobius"/>
    </source>
</evidence>
<dbReference type="Pfam" id="PF00560">
    <property type="entry name" value="LRR_1"/>
    <property type="match status" value="4"/>
</dbReference>
<proteinExistence type="inferred from homology"/>
<dbReference type="Gene3D" id="3.80.10.10">
    <property type="entry name" value="Ribonuclease Inhibitor"/>
    <property type="match status" value="3"/>
</dbReference>
<dbReference type="EMBL" id="JBEAFC010000006">
    <property type="protein sequence ID" value="KAL1552159.1"/>
    <property type="molecule type" value="Genomic_DNA"/>
</dbReference>
<evidence type="ECO:0000256" key="1">
    <source>
        <dbReference type="ARBA" id="ARBA00004479"/>
    </source>
</evidence>
<evidence type="ECO:0000256" key="4">
    <source>
        <dbReference type="ARBA" id="ARBA00022527"/>
    </source>
</evidence>
<keyword evidence="14 19" id="KW-0472">Membrane</keyword>
<keyword evidence="9" id="KW-0677">Repeat</keyword>
<protein>
    <recommendedName>
        <fullName evidence="3">non-specific serine/threonine protein kinase</fullName>
        <ecNumber evidence="3">2.7.11.1</ecNumber>
    </recommendedName>
</protein>
<dbReference type="SMART" id="SM00220">
    <property type="entry name" value="S_TKc"/>
    <property type="match status" value="1"/>
</dbReference>
<dbReference type="Proteomes" id="UP001567538">
    <property type="component" value="Unassembled WGS sequence"/>
</dbReference>
<evidence type="ECO:0000256" key="20">
    <source>
        <dbReference type="SAM" id="SignalP"/>
    </source>
</evidence>
<accession>A0ABD1HAL4</accession>
<keyword evidence="11" id="KW-0418">Kinase</keyword>
<evidence type="ECO:0000313" key="23">
    <source>
        <dbReference type="Proteomes" id="UP001567538"/>
    </source>
</evidence>
<evidence type="ECO:0000256" key="5">
    <source>
        <dbReference type="ARBA" id="ARBA00022614"/>
    </source>
</evidence>
<evidence type="ECO:0000256" key="10">
    <source>
        <dbReference type="ARBA" id="ARBA00022741"/>
    </source>
</evidence>
<dbReference type="EC" id="2.7.11.1" evidence="3"/>
<dbReference type="Gene3D" id="1.10.510.10">
    <property type="entry name" value="Transferase(Phosphotransferase) domain 1"/>
    <property type="match status" value="1"/>
</dbReference>
<keyword evidence="10 17" id="KW-0547">Nucleotide-binding</keyword>
<keyword evidence="12 17" id="KW-0067">ATP-binding</keyword>
<dbReference type="SUPFAM" id="SSF52058">
    <property type="entry name" value="L domain-like"/>
    <property type="match status" value="2"/>
</dbReference>
<dbReference type="CDD" id="cd14066">
    <property type="entry name" value="STKc_IRAK"/>
    <property type="match status" value="1"/>
</dbReference>
<evidence type="ECO:0000259" key="21">
    <source>
        <dbReference type="PROSITE" id="PS50011"/>
    </source>
</evidence>
<feature type="signal peptide" evidence="20">
    <location>
        <begin position="1"/>
        <end position="24"/>
    </location>
</feature>
<dbReference type="PANTHER" id="PTHR45974">
    <property type="entry name" value="RECEPTOR-LIKE PROTEIN 55"/>
    <property type="match status" value="1"/>
</dbReference>
<evidence type="ECO:0000256" key="11">
    <source>
        <dbReference type="ARBA" id="ARBA00022777"/>
    </source>
</evidence>
<keyword evidence="6" id="KW-0808">Transferase</keyword>
<dbReference type="InterPro" id="IPR013210">
    <property type="entry name" value="LRR_N_plant-typ"/>
</dbReference>
<dbReference type="FunFam" id="3.80.10.10:FF:000542">
    <property type="entry name" value="Leucine-rich repeat protein kinase family protein"/>
    <property type="match status" value="1"/>
</dbReference>
<keyword evidence="13 19" id="KW-1133">Transmembrane helix</keyword>
<dbReference type="GO" id="GO:0016020">
    <property type="term" value="C:membrane"/>
    <property type="evidence" value="ECO:0007669"/>
    <property type="project" value="UniProtKB-SubCell"/>
</dbReference>
<evidence type="ECO:0000256" key="14">
    <source>
        <dbReference type="ARBA" id="ARBA00023136"/>
    </source>
</evidence>
<evidence type="ECO:0000256" key="9">
    <source>
        <dbReference type="ARBA" id="ARBA00022737"/>
    </source>
</evidence>
<feature type="transmembrane region" description="Helical" evidence="19">
    <location>
        <begin position="554"/>
        <end position="576"/>
    </location>
</feature>
<evidence type="ECO:0000256" key="16">
    <source>
        <dbReference type="ARBA" id="ARBA00023180"/>
    </source>
</evidence>
<keyword evidence="15" id="KW-0675">Receptor</keyword>
<keyword evidence="16" id="KW-0325">Glycoprotein</keyword>
<evidence type="ECO:0000256" key="12">
    <source>
        <dbReference type="ARBA" id="ARBA00022840"/>
    </source>
</evidence>
<feature type="compositionally biased region" description="Low complexity" evidence="18">
    <location>
        <begin position="908"/>
        <end position="922"/>
    </location>
</feature>
<keyword evidence="8 20" id="KW-0732">Signal</keyword>
<dbReference type="InterPro" id="IPR001245">
    <property type="entry name" value="Ser-Thr/Tyr_kinase_cat_dom"/>
</dbReference>
<sequence length="965" mass="104926">MAATARLLFCCLLLFSMSVGVMYAATNANDAAALRSLKDEWTNTPPSWDGSGDPCTSWDGVVCDNSSRVTSLELSSMGLTGKMSGDIGQLSELLSIDLSNNLGLTGTISPQLGNLKKLVILMLSGCSFVGSIPSELGSLLELTFLALNFNNLNGEIPPSLGQLAKLSWLDLSDNRLTGQIPFATSISPSPGLNQLKNARHFHFSNNQLSGSIPEQLFGPDMSLIHLLLDGNQLSGAIPTSIASVQTLEVLRLDRNRLTKAIPRLSNLTNLINMHLANNQLSGPLPDLTGMNSLTYLDLSNNTFDQTGSEAWFSTLQSVATLVIEQGSFNGAVPQEIFSLPLIQQVFLKNNAFIELNLSTNIGDKLQLVDLQNNGIAQLELGSEFTKTLMLFGNPVCANNPNQIYCQLQQEAKPYSTSLTLCGTAKCSSDHLKLNPEICTCSYPYSGFLYFVAPSSLDLSNSTLFRSLETSLAVSLGLSVSLQNLSLNNENNLQMQLELFPADEKYFSRSEIRTVASALSRRTYKAPSELGLYYFRPSEYIFDEGGRKVLTTGSIAGIVTGSAVLVLMLAALAVYAVRQKRRAEQAMSMSNPFASWTTGGKDTGGAPQLKGARWFSYDEVKKCTNNFSESNQIGSGGYGKVYKGVLSDGVVVAVKRSERGSMQGGTEFKTEIELLSRVHHKNLVGLVGFCFDQGEQMLVYEFMANGTLRESLSGKSGIQLDWMRRIRVALGSARGLAYLHELAHPPIIHRDVKSTNILLDDNLTAKVADFGLSKLVCDVSKGHVSTQVKGTLGYLDPEYYMTQQLTEKSDVYSLGVVMLELITGRQPIEKGKYIVREVRIAMDKNDEAHYGLVEKIDPAIKNGQDQLIGFHRFLELAMQCVEEAAADRPSTSEIVKTLEALLQAEGVNTSSTSGSSSASSSLTEFGHGNGMRQHPYDDSLAMKNGAESESFGFDNRYALVSVVEPK</sequence>
<keyword evidence="5" id="KW-0433">Leucine-rich repeat</keyword>
<dbReference type="Pfam" id="PF08263">
    <property type="entry name" value="LRRNT_2"/>
    <property type="match status" value="1"/>
</dbReference>
<evidence type="ECO:0000256" key="2">
    <source>
        <dbReference type="ARBA" id="ARBA00008684"/>
    </source>
</evidence>
<dbReference type="SUPFAM" id="SSF56112">
    <property type="entry name" value="Protein kinase-like (PK-like)"/>
    <property type="match status" value="1"/>
</dbReference>
<dbReference type="PANTHER" id="PTHR45974:SF242">
    <property type="entry name" value="LEUCINE-RICH REPEAT PROTEIN KINASE FAMILY PROTEIN"/>
    <property type="match status" value="1"/>
</dbReference>
<dbReference type="FunFam" id="3.30.200.20:FF:000328">
    <property type="entry name" value="Leucine-rich repeat protein kinase family protein"/>
    <property type="match status" value="1"/>
</dbReference>
<dbReference type="GO" id="GO:0004674">
    <property type="term" value="F:protein serine/threonine kinase activity"/>
    <property type="evidence" value="ECO:0007669"/>
    <property type="project" value="UniProtKB-KW"/>
</dbReference>
<gene>
    <name evidence="22" type="ORF">AAHA92_12993</name>
</gene>
<feature type="chain" id="PRO_5044855402" description="non-specific serine/threonine protein kinase" evidence="20">
    <location>
        <begin position="25"/>
        <end position="965"/>
    </location>
</feature>
<feature type="region of interest" description="Disordered" evidence="18">
    <location>
        <begin position="905"/>
        <end position="942"/>
    </location>
</feature>
<evidence type="ECO:0000256" key="6">
    <source>
        <dbReference type="ARBA" id="ARBA00022679"/>
    </source>
</evidence>
<comment type="subcellular location">
    <subcellularLocation>
        <location evidence="1">Membrane</location>
        <topology evidence="1">Single-pass type I membrane protein</topology>
    </subcellularLocation>
</comment>
<evidence type="ECO:0000256" key="3">
    <source>
        <dbReference type="ARBA" id="ARBA00012513"/>
    </source>
</evidence>
<dbReference type="PROSITE" id="PS50011">
    <property type="entry name" value="PROTEIN_KINASE_DOM"/>
    <property type="match status" value="1"/>
</dbReference>
<dbReference type="Pfam" id="PF07714">
    <property type="entry name" value="PK_Tyr_Ser-Thr"/>
    <property type="match status" value="1"/>
</dbReference>
<dbReference type="PROSITE" id="PS51450">
    <property type="entry name" value="LRR"/>
    <property type="match status" value="1"/>
</dbReference>
<keyword evidence="4" id="KW-0723">Serine/threonine-protein kinase</keyword>
<evidence type="ECO:0000256" key="15">
    <source>
        <dbReference type="ARBA" id="ARBA00023170"/>
    </source>
</evidence>
<dbReference type="GO" id="GO:0005524">
    <property type="term" value="F:ATP binding"/>
    <property type="evidence" value="ECO:0007669"/>
    <property type="project" value="UniProtKB-UniRule"/>
</dbReference>
<dbReference type="AlphaFoldDB" id="A0ABD1HAL4"/>
<comment type="similarity">
    <text evidence="2">Belongs to the protein kinase superfamily. Ser/Thr protein kinase family.</text>
</comment>
<feature type="domain" description="Protein kinase" evidence="21">
    <location>
        <begin position="626"/>
        <end position="901"/>
    </location>
</feature>
<dbReference type="PROSITE" id="PS00108">
    <property type="entry name" value="PROTEIN_KINASE_ST"/>
    <property type="match status" value="1"/>
</dbReference>
<keyword evidence="7 19" id="KW-0812">Transmembrane</keyword>
<evidence type="ECO:0000256" key="7">
    <source>
        <dbReference type="ARBA" id="ARBA00022692"/>
    </source>
</evidence>
<evidence type="ECO:0000313" key="22">
    <source>
        <dbReference type="EMBL" id="KAL1552159.1"/>
    </source>
</evidence>
<reference evidence="22 23" key="1">
    <citation type="submission" date="2024-06" db="EMBL/GenBank/DDBJ databases">
        <title>A chromosome level genome sequence of Diviner's sage (Salvia divinorum).</title>
        <authorList>
            <person name="Ford S.A."/>
            <person name="Ro D.-K."/>
            <person name="Ness R.W."/>
            <person name="Phillips M.A."/>
        </authorList>
    </citation>
    <scope>NUCLEOTIDE SEQUENCE [LARGE SCALE GENOMIC DNA]</scope>
    <source>
        <strain evidence="22">SAF-2024a</strain>
        <tissue evidence="22">Leaf</tissue>
    </source>
</reference>
<dbReference type="InterPro" id="IPR032675">
    <property type="entry name" value="LRR_dom_sf"/>
</dbReference>
<dbReference type="FunFam" id="1.10.510.10:FF:000453">
    <property type="entry name" value="LRR receptor-like serine/threonine-protein kinase HSL2"/>
    <property type="match status" value="1"/>
</dbReference>
<keyword evidence="23" id="KW-1185">Reference proteome</keyword>
<evidence type="ECO:0000256" key="13">
    <source>
        <dbReference type="ARBA" id="ARBA00022989"/>
    </source>
</evidence>
<name>A0ABD1HAL4_SALDI</name>
<organism evidence="22 23">
    <name type="scientific">Salvia divinorum</name>
    <name type="common">Maria pastora</name>
    <name type="synonym">Diviner's sage</name>
    <dbReference type="NCBI Taxonomy" id="28513"/>
    <lineage>
        <taxon>Eukaryota</taxon>
        <taxon>Viridiplantae</taxon>
        <taxon>Streptophyta</taxon>
        <taxon>Embryophyta</taxon>
        <taxon>Tracheophyta</taxon>
        <taxon>Spermatophyta</taxon>
        <taxon>Magnoliopsida</taxon>
        <taxon>eudicotyledons</taxon>
        <taxon>Gunneridae</taxon>
        <taxon>Pentapetalae</taxon>
        <taxon>asterids</taxon>
        <taxon>lamiids</taxon>
        <taxon>Lamiales</taxon>
        <taxon>Lamiaceae</taxon>
        <taxon>Nepetoideae</taxon>
        <taxon>Mentheae</taxon>
        <taxon>Salviinae</taxon>
        <taxon>Salvia</taxon>
        <taxon>Salvia subgen. Calosphace</taxon>
    </lineage>
</organism>
<evidence type="ECO:0000256" key="18">
    <source>
        <dbReference type="SAM" id="MobiDB-lite"/>
    </source>
</evidence>